<evidence type="ECO:0000256" key="6">
    <source>
        <dbReference type="ARBA" id="ARBA00022989"/>
    </source>
</evidence>
<keyword evidence="3" id="KW-0813">Transport</keyword>
<dbReference type="InterPro" id="IPR000522">
    <property type="entry name" value="ABC_transptr_permease_BtuC"/>
</dbReference>
<evidence type="ECO:0000256" key="5">
    <source>
        <dbReference type="ARBA" id="ARBA00022692"/>
    </source>
</evidence>
<keyword evidence="7 8" id="KW-0472">Membrane</keyword>
<evidence type="ECO:0000256" key="1">
    <source>
        <dbReference type="ARBA" id="ARBA00004651"/>
    </source>
</evidence>
<evidence type="ECO:0000256" key="2">
    <source>
        <dbReference type="ARBA" id="ARBA00007935"/>
    </source>
</evidence>
<gene>
    <name evidence="9" type="ORF">CYJ34_01690</name>
</gene>
<reference evidence="9 10" key="1">
    <citation type="submission" date="2017-12" db="EMBL/GenBank/DDBJ databases">
        <title>Phylogenetic diversity of female urinary microbiome.</title>
        <authorList>
            <person name="Thomas-White K."/>
            <person name="Wolfe A.J."/>
        </authorList>
    </citation>
    <scope>NUCLEOTIDE SEQUENCE [LARGE SCALE GENOMIC DNA]</scope>
    <source>
        <strain evidence="9 10">UMB0119</strain>
    </source>
</reference>
<sequence length="320" mass="34624">MNNRNKKIFLSIIVLIIAGVIDLFIGDSKIALSDLSNLSKVQRTILFNIRLPEVLTSIVVGLSLGLGGAIMQTILNNPLADPFTLGISSAAGFGASLFLLLGFSLSYVAFGSIIFSLVSMILVFYVSKKKAMNTEDMILAGIAIKFFFDSLTSLLQYLATDEALSSIVFWLFGNVTKTSLKQVGIILFVLVVILVFSLKDSWKLTAMRFGEDRAMAMGVDIKKLKVRTFILVSILAAVSVSYVGIIGFLGILAPHFARRLVGEDQRYYLILSAVAGAVLLVISSMISKIVKPGVVIPIGIISSIIGLPLIYVMLFGVKND</sequence>
<comment type="caution">
    <text evidence="9">The sequence shown here is derived from an EMBL/GenBank/DDBJ whole genome shotgun (WGS) entry which is preliminary data.</text>
</comment>
<protein>
    <submittedName>
        <fullName evidence="9">Iron ABC transporter permease</fullName>
    </submittedName>
</protein>
<organism evidence="9 10">
    <name type="scientific">Anaerococcus octavius</name>
    <dbReference type="NCBI Taxonomy" id="54007"/>
    <lineage>
        <taxon>Bacteria</taxon>
        <taxon>Bacillati</taxon>
        <taxon>Bacillota</taxon>
        <taxon>Tissierellia</taxon>
        <taxon>Tissierellales</taxon>
        <taxon>Peptoniphilaceae</taxon>
        <taxon>Anaerococcus</taxon>
    </lineage>
</organism>
<feature type="transmembrane region" description="Helical" evidence="8">
    <location>
        <begin position="107"/>
        <end position="126"/>
    </location>
</feature>
<dbReference type="CDD" id="cd06550">
    <property type="entry name" value="TM_ABC_iron-siderophores_like"/>
    <property type="match status" value="1"/>
</dbReference>
<feature type="transmembrane region" description="Helical" evidence="8">
    <location>
        <begin position="138"/>
        <end position="159"/>
    </location>
</feature>
<dbReference type="SUPFAM" id="SSF81345">
    <property type="entry name" value="ABC transporter involved in vitamin B12 uptake, BtuC"/>
    <property type="match status" value="1"/>
</dbReference>
<evidence type="ECO:0000313" key="10">
    <source>
        <dbReference type="Proteomes" id="UP000234335"/>
    </source>
</evidence>
<feature type="transmembrane region" description="Helical" evidence="8">
    <location>
        <begin position="45"/>
        <end position="71"/>
    </location>
</feature>
<comment type="similarity">
    <text evidence="2">Belongs to the binding-protein-dependent transport system permease family. FecCD subfamily.</text>
</comment>
<name>A0A2I1MBF5_9FIRM</name>
<dbReference type="EMBL" id="PKGS01000001">
    <property type="protein sequence ID" value="PKZ17447.1"/>
    <property type="molecule type" value="Genomic_DNA"/>
</dbReference>
<dbReference type="Proteomes" id="UP000234335">
    <property type="component" value="Unassembled WGS sequence"/>
</dbReference>
<feature type="transmembrane region" description="Helical" evidence="8">
    <location>
        <begin position="83"/>
        <end position="101"/>
    </location>
</feature>
<proteinExistence type="inferred from homology"/>
<dbReference type="GO" id="GO:0005886">
    <property type="term" value="C:plasma membrane"/>
    <property type="evidence" value="ECO:0007669"/>
    <property type="project" value="UniProtKB-SubCell"/>
</dbReference>
<evidence type="ECO:0000313" key="9">
    <source>
        <dbReference type="EMBL" id="PKZ17447.1"/>
    </source>
</evidence>
<feature type="transmembrane region" description="Helical" evidence="8">
    <location>
        <begin position="294"/>
        <end position="317"/>
    </location>
</feature>
<evidence type="ECO:0000256" key="4">
    <source>
        <dbReference type="ARBA" id="ARBA00022475"/>
    </source>
</evidence>
<dbReference type="RefSeq" id="WP_101539607.1">
    <property type="nucleotide sequence ID" value="NZ_PKGS01000001.1"/>
</dbReference>
<accession>A0A2I1MBF5</accession>
<feature type="transmembrane region" description="Helical" evidence="8">
    <location>
        <begin position="229"/>
        <end position="253"/>
    </location>
</feature>
<dbReference type="InterPro" id="IPR037294">
    <property type="entry name" value="ABC_BtuC-like"/>
</dbReference>
<evidence type="ECO:0000256" key="7">
    <source>
        <dbReference type="ARBA" id="ARBA00023136"/>
    </source>
</evidence>
<dbReference type="Pfam" id="PF01032">
    <property type="entry name" value="FecCD"/>
    <property type="match status" value="1"/>
</dbReference>
<keyword evidence="4" id="KW-1003">Cell membrane</keyword>
<dbReference type="PANTHER" id="PTHR30472:SF25">
    <property type="entry name" value="ABC TRANSPORTER PERMEASE PROTEIN MJ0876-RELATED"/>
    <property type="match status" value="1"/>
</dbReference>
<feature type="transmembrane region" description="Helical" evidence="8">
    <location>
        <begin position="7"/>
        <end position="25"/>
    </location>
</feature>
<dbReference type="Gene3D" id="1.10.3470.10">
    <property type="entry name" value="ABC transporter involved in vitamin B12 uptake, BtuC"/>
    <property type="match status" value="1"/>
</dbReference>
<evidence type="ECO:0000256" key="8">
    <source>
        <dbReference type="SAM" id="Phobius"/>
    </source>
</evidence>
<keyword evidence="10" id="KW-1185">Reference proteome</keyword>
<feature type="transmembrane region" description="Helical" evidence="8">
    <location>
        <begin position="179"/>
        <end position="198"/>
    </location>
</feature>
<dbReference type="AlphaFoldDB" id="A0A2I1MBF5"/>
<keyword evidence="6 8" id="KW-1133">Transmembrane helix</keyword>
<dbReference type="GO" id="GO:0022857">
    <property type="term" value="F:transmembrane transporter activity"/>
    <property type="evidence" value="ECO:0007669"/>
    <property type="project" value="InterPro"/>
</dbReference>
<keyword evidence="5 8" id="KW-0812">Transmembrane</keyword>
<dbReference type="PANTHER" id="PTHR30472">
    <property type="entry name" value="FERRIC ENTEROBACTIN TRANSPORT SYSTEM PERMEASE PROTEIN"/>
    <property type="match status" value="1"/>
</dbReference>
<feature type="transmembrane region" description="Helical" evidence="8">
    <location>
        <begin position="265"/>
        <end position="282"/>
    </location>
</feature>
<dbReference type="GO" id="GO:0033214">
    <property type="term" value="P:siderophore-iron import into cell"/>
    <property type="evidence" value="ECO:0007669"/>
    <property type="project" value="TreeGrafter"/>
</dbReference>
<evidence type="ECO:0000256" key="3">
    <source>
        <dbReference type="ARBA" id="ARBA00022448"/>
    </source>
</evidence>
<comment type="subcellular location">
    <subcellularLocation>
        <location evidence="1">Cell membrane</location>
        <topology evidence="1">Multi-pass membrane protein</topology>
    </subcellularLocation>
</comment>